<accession>A0A3D9L0Z4</accession>
<evidence type="ECO:0000256" key="4">
    <source>
        <dbReference type="ARBA" id="ARBA00022475"/>
    </source>
</evidence>
<dbReference type="SUPFAM" id="SSF47384">
    <property type="entry name" value="Homodimeric domain of signal transducing histidine kinase"/>
    <property type="match status" value="1"/>
</dbReference>
<dbReference type="InterPro" id="IPR000700">
    <property type="entry name" value="PAS-assoc_C"/>
</dbReference>
<dbReference type="InterPro" id="IPR003661">
    <property type="entry name" value="HisK_dim/P_dom"/>
</dbReference>
<keyword evidence="11" id="KW-1133">Transmembrane helix</keyword>
<dbReference type="PROSITE" id="PS50042">
    <property type="entry name" value="CNMP_BINDING_3"/>
    <property type="match status" value="1"/>
</dbReference>
<evidence type="ECO:0000256" key="7">
    <source>
        <dbReference type="ARBA" id="ARBA00022692"/>
    </source>
</evidence>
<dbReference type="Gene3D" id="1.10.287.130">
    <property type="match status" value="1"/>
</dbReference>
<dbReference type="GO" id="GO:0005524">
    <property type="term" value="F:ATP binding"/>
    <property type="evidence" value="ECO:0007669"/>
    <property type="project" value="UniProtKB-KW"/>
</dbReference>
<dbReference type="InterPro" id="IPR035965">
    <property type="entry name" value="PAS-like_dom_sf"/>
</dbReference>
<dbReference type="Pfam" id="PF00072">
    <property type="entry name" value="Response_reg"/>
    <property type="match status" value="1"/>
</dbReference>
<dbReference type="PROSITE" id="PS50112">
    <property type="entry name" value="PAS"/>
    <property type="match status" value="2"/>
</dbReference>
<feature type="domain" description="PAC" evidence="19">
    <location>
        <begin position="490"/>
        <end position="543"/>
    </location>
</feature>
<keyword evidence="10" id="KW-0067">ATP-binding</keyword>
<proteinExistence type="predicted"/>
<feature type="domain" description="PAC" evidence="19">
    <location>
        <begin position="245"/>
        <end position="298"/>
    </location>
</feature>
<dbReference type="NCBIfam" id="TIGR00229">
    <property type="entry name" value="sensory_box"/>
    <property type="match status" value="4"/>
</dbReference>
<dbReference type="Gene3D" id="3.30.450.20">
    <property type="entry name" value="PAS domain"/>
    <property type="match status" value="4"/>
</dbReference>
<comment type="catalytic activity">
    <reaction evidence="1">
        <text>ATP + protein L-histidine = ADP + protein N-phospho-L-histidine.</text>
        <dbReference type="EC" id="2.7.13.3"/>
    </reaction>
</comment>
<reference evidence="20 21" key="1">
    <citation type="submission" date="2018-07" db="EMBL/GenBank/DDBJ databases">
        <title>Genomic Encyclopedia of Type Strains, Phase IV (KMG-IV): sequencing the most valuable type-strain genomes for metagenomic binning, comparative biology and taxonomic classification.</title>
        <authorList>
            <person name="Goeker M."/>
        </authorList>
    </citation>
    <scope>NUCLEOTIDE SEQUENCE [LARGE SCALE GENOMIC DNA]</scope>
    <source>
        <strain evidence="20 21">DSM 4134</strain>
    </source>
</reference>
<dbReference type="InterPro" id="IPR013655">
    <property type="entry name" value="PAS_fold_3"/>
</dbReference>
<dbReference type="SUPFAM" id="SSF55781">
    <property type="entry name" value="GAF domain-like"/>
    <property type="match status" value="2"/>
</dbReference>
<dbReference type="Pfam" id="PF01590">
    <property type="entry name" value="GAF"/>
    <property type="match status" value="1"/>
</dbReference>
<dbReference type="Pfam" id="PF13426">
    <property type="entry name" value="PAS_9"/>
    <property type="match status" value="1"/>
</dbReference>
<evidence type="ECO:0000259" key="15">
    <source>
        <dbReference type="PROSITE" id="PS50042"/>
    </source>
</evidence>
<dbReference type="PROSITE" id="PS50109">
    <property type="entry name" value="HIS_KIN"/>
    <property type="match status" value="1"/>
</dbReference>
<keyword evidence="12" id="KW-0902">Two-component regulatory system</keyword>
<dbReference type="InterPro" id="IPR029016">
    <property type="entry name" value="GAF-like_dom_sf"/>
</dbReference>
<evidence type="ECO:0000256" key="3">
    <source>
        <dbReference type="ARBA" id="ARBA00012438"/>
    </source>
</evidence>
<dbReference type="SMART" id="SM00065">
    <property type="entry name" value="GAF"/>
    <property type="match status" value="2"/>
</dbReference>
<evidence type="ECO:0000259" key="17">
    <source>
        <dbReference type="PROSITE" id="PS50110"/>
    </source>
</evidence>
<dbReference type="PANTHER" id="PTHR45339">
    <property type="entry name" value="HYBRID SIGNAL TRANSDUCTION HISTIDINE KINASE J"/>
    <property type="match status" value="1"/>
</dbReference>
<keyword evidence="13" id="KW-0472">Membrane</keyword>
<keyword evidence="9" id="KW-0418">Kinase</keyword>
<dbReference type="EMBL" id="QREG01000012">
    <property type="protein sequence ID" value="RED97422.1"/>
    <property type="molecule type" value="Genomic_DNA"/>
</dbReference>
<dbReference type="GO" id="GO:0000155">
    <property type="term" value="F:phosphorelay sensor kinase activity"/>
    <property type="evidence" value="ECO:0007669"/>
    <property type="project" value="InterPro"/>
</dbReference>
<comment type="caution">
    <text evidence="20">The sequence shown here is derived from an EMBL/GenBank/DDBJ whole genome shotgun (WGS) entry which is preliminary data.</text>
</comment>
<dbReference type="Gene3D" id="3.30.565.10">
    <property type="entry name" value="Histidine kinase-like ATPase, C-terminal domain"/>
    <property type="match status" value="1"/>
</dbReference>
<dbReference type="InterPro" id="IPR013656">
    <property type="entry name" value="PAS_4"/>
</dbReference>
<dbReference type="InterPro" id="IPR036641">
    <property type="entry name" value="HPT_dom_sf"/>
</dbReference>
<dbReference type="Pfam" id="PF00512">
    <property type="entry name" value="HisKA"/>
    <property type="match status" value="1"/>
</dbReference>
<dbReference type="EC" id="2.7.13.3" evidence="3"/>
<evidence type="ECO:0000256" key="13">
    <source>
        <dbReference type="ARBA" id="ARBA00023136"/>
    </source>
</evidence>
<dbReference type="InterPro" id="IPR000014">
    <property type="entry name" value="PAS"/>
</dbReference>
<dbReference type="SMART" id="SM00091">
    <property type="entry name" value="PAS"/>
    <property type="match status" value="4"/>
</dbReference>
<feature type="domain" description="Histidine kinase" evidence="16">
    <location>
        <begin position="844"/>
        <end position="1065"/>
    </location>
</feature>
<dbReference type="SUPFAM" id="SSF55874">
    <property type="entry name" value="ATPase domain of HSP90 chaperone/DNA topoisomerase II/histidine kinase"/>
    <property type="match status" value="1"/>
</dbReference>
<dbReference type="CDD" id="cd16922">
    <property type="entry name" value="HATPase_EvgS-ArcB-TorS-like"/>
    <property type="match status" value="1"/>
</dbReference>
<dbReference type="InterPro" id="IPR036097">
    <property type="entry name" value="HisK_dim/P_sf"/>
</dbReference>
<name>A0A3D9L0Z4_MARFU</name>
<evidence type="ECO:0000313" key="20">
    <source>
        <dbReference type="EMBL" id="RED97422.1"/>
    </source>
</evidence>
<dbReference type="SMART" id="SM00388">
    <property type="entry name" value="HisKA"/>
    <property type="match status" value="1"/>
</dbReference>
<evidence type="ECO:0000256" key="9">
    <source>
        <dbReference type="ARBA" id="ARBA00022777"/>
    </source>
</evidence>
<protein>
    <recommendedName>
        <fullName evidence="3">histidine kinase</fullName>
        <ecNumber evidence="3">2.7.13.3</ecNumber>
    </recommendedName>
</protein>
<dbReference type="Gene3D" id="3.40.50.2300">
    <property type="match status" value="1"/>
</dbReference>
<dbReference type="SMART" id="SM00086">
    <property type="entry name" value="PAC"/>
    <property type="match status" value="4"/>
</dbReference>
<evidence type="ECO:0000259" key="18">
    <source>
        <dbReference type="PROSITE" id="PS50112"/>
    </source>
</evidence>
<keyword evidence="6" id="KW-0808">Transferase</keyword>
<sequence>MLKPNIPQDEANRLEALNQLNILDTLPEKEFDNITKLASQICGVPIALISLVDQNRQWFKSRYGLEASETPRELAYCAHAINDPDHVLEVPDAYKDERFKDNPLAVGEPFVRFYTGVPLKDPQGYALGTLCVIDHKPNKLTDEQLDALKTLAQHVMALIAEKRANIELSKSQRKYKALVENMDDMIYELDQKGRFIFSNNKLQELTGRTAEELKKTHYWELIRPDFAQKAIDFYVKQQKDQKNKSYFEFPMVTSAGSECMVGQNVVMSFDSESGRVKRVIAVARDISELREKEELFRLLSENSQDLICLHQPDGTYKYLSPSVKDILGYEQDELVGEDPYNYMHPEDVDRLRQLPHKQTLDGQEVSGVEYRLKTKNGKYRWLESYTKPILNEDKKVVAFQTSSREISDRKFHELQLLKSRENIASIVENTDDAIWSVDRQLRFKIINKSYKELLEKLGVTGELEGEDALTIADQTFADLGPHYERALAGEKFNVEYELTVSGAELYFQLFFNPIFGDGDRTDGVAVFARDITAQKRISRKAEQYKEGLQLLNMLSSNTYLTLPQQLRQALKVSCEYLQIPMGQVVQVTDGQSNVLQEYRMREGEEEDLNIDPKVIQTIFDQTKTQEISDTSRVDELKGVSVGAFIGSAIMVDGRSFGVIVFAKKDAKQIPFDTNETDFVDLLAGWVGFNIEKQQYERKLLAEQDVLKAFVNSAPAAIAMFDAELCYLAASKQWNDEYGLGNRNLLGLNYFDVFPNVSEEWDCILKSALNGKIESKERDSFRRDNGEELWFKWEVRPWYTGDNEIGGVIMFSEDITQQVHQEVELRMAKEVAEKASKAKELFLSTMSHEIRTPMNAILGLTNILLQDSPRQSQLENLNLLKFSGENLLVLINDILDFNKIEAGKMSLELVNFNFKELANNIYQTMHMKSQEKQLAFMFEFEDGIPENYIGDPVRLSQILTNLVSNAIKFTDEGFVKLVISSKERTSNEVLLNIQITDTGIGIPSDKLKSIFENFTQASSSVTRQFGGTGLGLAITKKLINMMGSDICVSSTQGEGSCFEFDLSLQVGEVKTLTEELKVIGDVKEEKKKGEIFLLIAEDNYVNQEILAKFLDRWQIQYEFAWNGREALEMVTRKQYSMVLMDIQMPEMDGYEAARHIRNMDGEYYQKIPIYALTASVLLGVQKKAIKAGMDGYISKPFDPNDLYEKILTKSIRIARNQEQTIDVFDLDVVTKISGGDEDFEYDLTVYYRELFAHALGEIISSTASVRVEKCKDLLIANGAGIYSGLNELLEKLVADPDDKRLLDQVEQELKKFK</sequence>
<dbReference type="Gene3D" id="3.30.450.40">
    <property type="match status" value="2"/>
</dbReference>
<dbReference type="SMART" id="SM00448">
    <property type="entry name" value="REC"/>
    <property type="match status" value="1"/>
</dbReference>
<organism evidence="20 21">
    <name type="scientific">Marinoscillum furvescens DSM 4134</name>
    <dbReference type="NCBI Taxonomy" id="1122208"/>
    <lineage>
        <taxon>Bacteria</taxon>
        <taxon>Pseudomonadati</taxon>
        <taxon>Bacteroidota</taxon>
        <taxon>Cytophagia</taxon>
        <taxon>Cytophagales</taxon>
        <taxon>Reichenbachiellaceae</taxon>
        <taxon>Marinoscillum</taxon>
    </lineage>
</organism>
<dbReference type="InterPro" id="IPR011006">
    <property type="entry name" value="CheY-like_superfamily"/>
</dbReference>
<evidence type="ECO:0000256" key="11">
    <source>
        <dbReference type="ARBA" id="ARBA00022989"/>
    </source>
</evidence>
<comment type="subcellular location">
    <subcellularLocation>
        <location evidence="2">Cell membrane</location>
        <topology evidence="2">Multi-pass membrane protein</topology>
    </subcellularLocation>
</comment>
<dbReference type="InterPro" id="IPR036890">
    <property type="entry name" value="HATPase_C_sf"/>
</dbReference>
<feature type="modified residue" description="4-aspartylphosphate" evidence="14">
    <location>
        <position position="1140"/>
    </location>
</feature>
<dbReference type="RefSeq" id="WP_115868579.1">
    <property type="nucleotide sequence ID" value="NZ_QREG01000012.1"/>
</dbReference>
<feature type="domain" description="PAC" evidence="19">
    <location>
        <begin position="366"/>
        <end position="418"/>
    </location>
</feature>
<dbReference type="CDD" id="cd00130">
    <property type="entry name" value="PAS"/>
    <property type="match status" value="4"/>
</dbReference>
<keyword evidence="4" id="KW-1003">Cell membrane</keyword>
<evidence type="ECO:0000256" key="14">
    <source>
        <dbReference type="PROSITE-ProRule" id="PRU00169"/>
    </source>
</evidence>
<dbReference type="Proteomes" id="UP000256779">
    <property type="component" value="Unassembled WGS sequence"/>
</dbReference>
<evidence type="ECO:0000256" key="1">
    <source>
        <dbReference type="ARBA" id="ARBA00000085"/>
    </source>
</evidence>
<dbReference type="PANTHER" id="PTHR45339:SF1">
    <property type="entry name" value="HYBRID SIGNAL TRANSDUCTION HISTIDINE KINASE J"/>
    <property type="match status" value="1"/>
</dbReference>
<dbReference type="InterPro" id="IPR005467">
    <property type="entry name" value="His_kinase_dom"/>
</dbReference>
<evidence type="ECO:0000256" key="6">
    <source>
        <dbReference type="ARBA" id="ARBA00022679"/>
    </source>
</evidence>
<dbReference type="PRINTS" id="PR00344">
    <property type="entry name" value="BCTRLSENSOR"/>
</dbReference>
<gene>
    <name evidence="20" type="ORF">C7460_11231</name>
</gene>
<dbReference type="InterPro" id="IPR004358">
    <property type="entry name" value="Sig_transdc_His_kin-like_C"/>
</dbReference>
<feature type="domain" description="Cyclic nucleotide-binding" evidence="15">
    <location>
        <begin position="411"/>
        <end position="446"/>
    </location>
</feature>
<dbReference type="InterPro" id="IPR003018">
    <property type="entry name" value="GAF"/>
</dbReference>
<dbReference type="InterPro" id="IPR001610">
    <property type="entry name" value="PAC"/>
</dbReference>
<dbReference type="GO" id="GO:0005886">
    <property type="term" value="C:plasma membrane"/>
    <property type="evidence" value="ECO:0007669"/>
    <property type="project" value="UniProtKB-SubCell"/>
</dbReference>
<dbReference type="CDD" id="cd17546">
    <property type="entry name" value="REC_hyHK_CKI1_RcsC-like"/>
    <property type="match status" value="1"/>
</dbReference>
<dbReference type="SMART" id="SM00387">
    <property type="entry name" value="HATPase_c"/>
    <property type="match status" value="1"/>
</dbReference>
<dbReference type="Pfam" id="PF02518">
    <property type="entry name" value="HATPase_c"/>
    <property type="match status" value="1"/>
</dbReference>
<dbReference type="InterPro" id="IPR000595">
    <property type="entry name" value="cNMP-bd_dom"/>
</dbReference>
<evidence type="ECO:0000256" key="8">
    <source>
        <dbReference type="ARBA" id="ARBA00022741"/>
    </source>
</evidence>
<dbReference type="InterPro" id="IPR001789">
    <property type="entry name" value="Sig_transdc_resp-reg_receiver"/>
</dbReference>
<feature type="domain" description="PAS" evidence="18">
    <location>
        <begin position="171"/>
        <end position="225"/>
    </location>
</feature>
<dbReference type="SUPFAM" id="SSF47226">
    <property type="entry name" value="Histidine-containing phosphotransfer domain, HPT domain"/>
    <property type="match status" value="1"/>
</dbReference>
<evidence type="ECO:0000259" key="16">
    <source>
        <dbReference type="PROSITE" id="PS50109"/>
    </source>
</evidence>
<keyword evidence="5 14" id="KW-0597">Phosphoprotein</keyword>
<feature type="domain" description="PAC" evidence="19">
    <location>
        <begin position="773"/>
        <end position="826"/>
    </location>
</feature>
<keyword evidence="7" id="KW-0812">Transmembrane</keyword>
<dbReference type="CDD" id="cd00082">
    <property type="entry name" value="HisKA"/>
    <property type="match status" value="1"/>
</dbReference>
<dbReference type="SUPFAM" id="SSF52172">
    <property type="entry name" value="CheY-like"/>
    <property type="match status" value="1"/>
</dbReference>
<evidence type="ECO:0000256" key="5">
    <source>
        <dbReference type="ARBA" id="ARBA00022553"/>
    </source>
</evidence>
<dbReference type="SUPFAM" id="SSF55785">
    <property type="entry name" value="PYP-like sensor domain (PAS domain)"/>
    <property type="match status" value="4"/>
</dbReference>
<dbReference type="Pfam" id="PF08447">
    <property type="entry name" value="PAS_3"/>
    <property type="match status" value="1"/>
</dbReference>
<feature type="domain" description="Response regulatory" evidence="17">
    <location>
        <begin position="1091"/>
        <end position="1209"/>
    </location>
</feature>
<dbReference type="FunFam" id="3.30.565.10:FF:000010">
    <property type="entry name" value="Sensor histidine kinase RcsC"/>
    <property type="match status" value="1"/>
</dbReference>
<dbReference type="PROSITE" id="PS50110">
    <property type="entry name" value="RESPONSE_REGULATORY"/>
    <property type="match status" value="1"/>
</dbReference>
<keyword evidence="21" id="KW-1185">Reference proteome</keyword>
<dbReference type="OrthoDB" id="9811889at2"/>
<keyword evidence="8" id="KW-0547">Nucleotide-binding</keyword>
<evidence type="ECO:0000313" key="21">
    <source>
        <dbReference type="Proteomes" id="UP000256779"/>
    </source>
</evidence>
<evidence type="ECO:0000256" key="2">
    <source>
        <dbReference type="ARBA" id="ARBA00004651"/>
    </source>
</evidence>
<dbReference type="PROSITE" id="PS50113">
    <property type="entry name" value="PAC"/>
    <property type="match status" value="4"/>
</dbReference>
<dbReference type="InterPro" id="IPR003594">
    <property type="entry name" value="HATPase_dom"/>
</dbReference>
<feature type="domain" description="PAS" evidence="18">
    <location>
        <begin position="292"/>
        <end position="363"/>
    </location>
</feature>
<dbReference type="Pfam" id="PF08448">
    <property type="entry name" value="PAS_4"/>
    <property type="match status" value="2"/>
</dbReference>
<evidence type="ECO:0000259" key="19">
    <source>
        <dbReference type="PROSITE" id="PS50113"/>
    </source>
</evidence>
<evidence type="ECO:0000256" key="10">
    <source>
        <dbReference type="ARBA" id="ARBA00022840"/>
    </source>
</evidence>
<evidence type="ECO:0000256" key="12">
    <source>
        <dbReference type="ARBA" id="ARBA00023012"/>
    </source>
</evidence>